<accession>A0A8B6D8A5</accession>
<gene>
    <name evidence="2" type="ORF">MGAL_10B023748</name>
</gene>
<organism evidence="2 3">
    <name type="scientific">Mytilus galloprovincialis</name>
    <name type="common">Mediterranean mussel</name>
    <dbReference type="NCBI Taxonomy" id="29158"/>
    <lineage>
        <taxon>Eukaryota</taxon>
        <taxon>Metazoa</taxon>
        <taxon>Spiralia</taxon>
        <taxon>Lophotrochozoa</taxon>
        <taxon>Mollusca</taxon>
        <taxon>Bivalvia</taxon>
        <taxon>Autobranchia</taxon>
        <taxon>Pteriomorphia</taxon>
        <taxon>Mytilida</taxon>
        <taxon>Mytiloidea</taxon>
        <taxon>Mytilidae</taxon>
        <taxon>Mytilinae</taxon>
        <taxon>Mytilus</taxon>
    </lineage>
</organism>
<dbReference type="EMBL" id="UYJE01002918">
    <property type="protein sequence ID" value="VDI14908.1"/>
    <property type="molecule type" value="Genomic_DNA"/>
</dbReference>
<keyword evidence="1" id="KW-0812">Transmembrane</keyword>
<name>A0A8B6D8A5_MYTGA</name>
<proteinExistence type="predicted"/>
<reference evidence="2" key="1">
    <citation type="submission" date="2018-11" db="EMBL/GenBank/DDBJ databases">
        <authorList>
            <person name="Alioto T."/>
            <person name="Alioto T."/>
        </authorList>
    </citation>
    <scope>NUCLEOTIDE SEQUENCE</scope>
</reference>
<dbReference type="Gene3D" id="1.20.1070.10">
    <property type="entry name" value="Rhodopsin 7-helix transmembrane proteins"/>
    <property type="match status" value="1"/>
</dbReference>
<feature type="transmembrane region" description="Helical" evidence="1">
    <location>
        <begin position="47"/>
        <end position="70"/>
    </location>
</feature>
<dbReference type="AlphaFoldDB" id="A0A8B6D8A5"/>
<evidence type="ECO:0008006" key="4">
    <source>
        <dbReference type="Google" id="ProtNLM"/>
    </source>
</evidence>
<dbReference type="Proteomes" id="UP000596742">
    <property type="component" value="Unassembled WGS sequence"/>
</dbReference>
<evidence type="ECO:0000256" key="1">
    <source>
        <dbReference type="SAM" id="Phobius"/>
    </source>
</evidence>
<feature type="transmembrane region" description="Helical" evidence="1">
    <location>
        <begin position="82"/>
        <end position="102"/>
    </location>
</feature>
<sequence length="105" mass="12181">MTPLWVSLAELREYERRRMSGNFTLADDNEAYDDSILPLLTIAHDLYIYYVPVIICLGTLLNLFITLVLLKTRLRKRFHSHIVAAIAICDIGFLVALLFIWIKDQ</sequence>
<protein>
    <recommendedName>
        <fullName evidence="4">G-protein coupled receptors family 1 profile domain-containing protein</fullName>
    </recommendedName>
</protein>
<evidence type="ECO:0000313" key="2">
    <source>
        <dbReference type="EMBL" id="VDI14908.1"/>
    </source>
</evidence>
<dbReference type="OrthoDB" id="6071741at2759"/>
<feature type="non-terminal residue" evidence="2">
    <location>
        <position position="105"/>
    </location>
</feature>
<keyword evidence="1" id="KW-0472">Membrane</keyword>
<dbReference type="SUPFAM" id="SSF81321">
    <property type="entry name" value="Family A G protein-coupled receptor-like"/>
    <property type="match status" value="1"/>
</dbReference>
<comment type="caution">
    <text evidence="2">The sequence shown here is derived from an EMBL/GenBank/DDBJ whole genome shotgun (WGS) entry which is preliminary data.</text>
</comment>
<evidence type="ECO:0000313" key="3">
    <source>
        <dbReference type="Proteomes" id="UP000596742"/>
    </source>
</evidence>
<keyword evidence="3" id="KW-1185">Reference proteome</keyword>
<keyword evidence="1" id="KW-1133">Transmembrane helix</keyword>